<evidence type="ECO:0000259" key="2">
    <source>
        <dbReference type="Pfam" id="PF17677"/>
    </source>
</evidence>
<dbReference type="PANTHER" id="PTHR11607:SF60">
    <property type="entry name" value="ALPHA-MANNOSIDASE"/>
    <property type="match status" value="1"/>
</dbReference>
<gene>
    <name evidence="3" type="ORF">PIB30_080644</name>
</gene>
<feature type="non-terminal residue" evidence="3">
    <location>
        <position position="1"/>
    </location>
</feature>
<sequence length="274" mass="30574">IRDFRTDWDLQVNQPIAGNYYPVNLGIYVQDSNMELSVLVDHSVGVSSLVDGQVELMLHRRLIHDDARGVGEALNETVCVAGSCEGLTIQGKLYLRIDPIGEGAKWRRTVGQELYSPLLLAFTEQDGDNLSNFQSSTFSGIDSSYSLPNNTALLTLQELYNGKVLLRLAHLYETGEDEDYSVMTSVELKKLFPNKKISNVTEMSLSANQERAEMEKKRLSWKVEGSTEETKVVRGGPVDPEKLVVELAPMEIRTFFIEFDSLLTVPEAEGHVAT</sequence>
<dbReference type="Proteomes" id="UP001341840">
    <property type="component" value="Unassembled WGS sequence"/>
</dbReference>
<dbReference type="Pfam" id="PF17677">
    <property type="entry name" value="Glyco_hydro38C2"/>
    <property type="match status" value="1"/>
</dbReference>
<evidence type="ECO:0000313" key="4">
    <source>
        <dbReference type="Proteomes" id="UP001341840"/>
    </source>
</evidence>
<dbReference type="Pfam" id="PF07748">
    <property type="entry name" value="Glyco_hydro_38C"/>
    <property type="match status" value="1"/>
</dbReference>
<dbReference type="EMBL" id="JASCZI010001180">
    <property type="protein sequence ID" value="MED6114480.1"/>
    <property type="molecule type" value="Genomic_DNA"/>
</dbReference>
<reference evidence="3 4" key="1">
    <citation type="journal article" date="2023" name="Plants (Basel)">
        <title>Bridging the Gap: Combining Genomics and Transcriptomics Approaches to Understand Stylosanthes scabra, an Orphan Legume from the Brazilian Caatinga.</title>
        <authorList>
            <person name="Ferreira-Neto J.R.C."/>
            <person name="da Silva M.D."/>
            <person name="Binneck E."/>
            <person name="de Melo N.F."/>
            <person name="da Silva R.H."/>
            <person name="de Melo A.L.T.M."/>
            <person name="Pandolfi V."/>
            <person name="Bustamante F.O."/>
            <person name="Brasileiro-Vidal A.C."/>
            <person name="Benko-Iseppon A.M."/>
        </authorList>
    </citation>
    <scope>NUCLEOTIDE SEQUENCE [LARGE SCALE GENOMIC DNA]</scope>
    <source>
        <tissue evidence="3">Leaves</tissue>
    </source>
</reference>
<dbReference type="Gene3D" id="2.70.98.30">
    <property type="entry name" value="Golgi alpha-mannosidase II, domain 4"/>
    <property type="match status" value="1"/>
</dbReference>
<dbReference type="InterPro" id="IPR050843">
    <property type="entry name" value="Glycosyl_Hydrlase_38"/>
</dbReference>
<feature type="domain" description="Glycosyl hydrolases family 38 C-terminal" evidence="2">
    <location>
        <begin position="152"/>
        <end position="255"/>
    </location>
</feature>
<keyword evidence="4" id="KW-1185">Reference proteome</keyword>
<dbReference type="PANTHER" id="PTHR11607">
    <property type="entry name" value="ALPHA-MANNOSIDASE"/>
    <property type="match status" value="1"/>
</dbReference>
<dbReference type="InterPro" id="IPR011682">
    <property type="entry name" value="Glyco_hydro_38_C"/>
</dbReference>
<evidence type="ECO:0000313" key="3">
    <source>
        <dbReference type="EMBL" id="MED6114480.1"/>
    </source>
</evidence>
<feature type="domain" description="Glycosyl hydrolase family 38 C-terminal" evidence="1">
    <location>
        <begin position="2"/>
        <end position="68"/>
    </location>
</feature>
<accession>A0ABU6QSX2</accession>
<dbReference type="InterPro" id="IPR041147">
    <property type="entry name" value="GH38_C"/>
</dbReference>
<dbReference type="Gene3D" id="2.60.40.1360">
    <property type="match status" value="1"/>
</dbReference>
<dbReference type="InterPro" id="IPR011013">
    <property type="entry name" value="Gal_mutarotase_sf_dom"/>
</dbReference>
<organism evidence="3 4">
    <name type="scientific">Stylosanthes scabra</name>
    <dbReference type="NCBI Taxonomy" id="79078"/>
    <lineage>
        <taxon>Eukaryota</taxon>
        <taxon>Viridiplantae</taxon>
        <taxon>Streptophyta</taxon>
        <taxon>Embryophyta</taxon>
        <taxon>Tracheophyta</taxon>
        <taxon>Spermatophyta</taxon>
        <taxon>Magnoliopsida</taxon>
        <taxon>eudicotyledons</taxon>
        <taxon>Gunneridae</taxon>
        <taxon>Pentapetalae</taxon>
        <taxon>rosids</taxon>
        <taxon>fabids</taxon>
        <taxon>Fabales</taxon>
        <taxon>Fabaceae</taxon>
        <taxon>Papilionoideae</taxon>
        <taxon>50 kb inversion clade</taxon>
        <taxon>dalbergioids sensu lato</taxon>
        <taxon>Dalbergieae</taxon>
        <taxon>Pterocarpus clade</taxon>
        <taxon>Stylosanthes</taxon>
    </lineage>
</organism>
<dbReference type="SUPFAM" id="SSF74650">
    <property type="entry name" value="Galactose mutarotase-like"/>
    <property type="match status" value="1"/>
</dbReference>
<proteinExistence type="predicted"/>
<evidence type="ECO:0008006" key="5">
    <source>
        <dbReference type="Google" id="ProtNLM"/>
    </source>
</evidence>
<comment type="caution">
    <text evidence="3">The sequence shown here is derived from an EMBL/GenBank/DDBJ whole genome shotgun (WGS) entry which is preliminary data.</text>
</comment>
<protein>
    <recommendedName>
        <fullName evidence="5">Alpha-mannosidase</fullName>
    </recommendedName>
</protein>
<evidence type="ECO:0000259" key="1">
    <source>
        <dbReference type="Pfam" id="PF07748"/>
    </source>
</evidence>
<name>A0ABU6QSX2_9FABA</name>